<organism evidence="1 2">
    <name type="scientific">Dermatophagoides pteronyssinus</name>
    <name type="common">European house dust mite</name>
    <dbReference type="NCBI Taxonomy" id="6956"/>
    <lineage>
        <taxon>Eukaryota</taxon>
        <taxon>Metazoa</taxon>
        <taxon>Ecdysozoa</taxon>
        <taxon>Arthropoda</taxon>
        <taxon>Chelicerata</taxon>
        <taxon>Arachnida</taxon>
        <taxon>Acari</taxon>
        <taxon>Acariformes</taxon>
        <taxon>Sarcoptiformes</taxon>
        <taxon>Astigmata</taxon>
        <taxon>Psoroptidia</taxon>
        <taxon>Analgoidea</taxon>
        <taxon>Pyroglyphidae</taxon>
        <taxon>Dermatophagoidinae</taxon>
        <taxon>Dermatophagoides</taxon>
    </lineage>
</organism>
<dbReference type="KEGG" id="dpte:113791579"/>
<dbReference type="Proteomes" id="UP000515146">
    <property type="component" value="Unplaced"/>
</dbReference>
<dbReference type="AlphaFoldDB" id="A0A6P6XVZ5"/>
<accession>A0A6P6XVZ5</accession>
<name>A0A6P6XVZ5_DERPT</name>
<reference evidence="2" key="1">
    <citation type="submission" date="2025-08" db="UniProtKB">
        <authorList>
            <consortium name="RefSeq"/>
        </authorList>
    </citation>
    <scope>IDENTIFICATION</scope>
    <source>
        <strain evidence="2">Airmid</strain>
    </source>
</reference>
<sequence length="227" mass="24924">MSSSISILNNNNNMLIKMFSLVMALIIVQSSICQSLVIPDSKNHQLKADERQYQDSSSNNNNNNVRQQRSTIAGEPIWDGITSKFTGKRVVLTKRSIGDDNNAAYAGHSIMRFGRAPHNIMHFGKRSNNDEDTAAIANQLETMSNQVSETGSPFSDDYLMGNKGSSSVRYILVPVMVSPSSSSLSHLYSSQPLSSSPVSASDALRHYLTKKSAENLETSRGVFMHFG</sequence>
<dbReference type="OrthoDB" id="6516802at2759"/>
<dbReference type="InParanoid" id="A0A6P6XVZ5"/>
<evidence type="ECO:0000313" key="1">
    <source>
        <dbReference type="Proteomes" id="UP000515146"/>
    </source>
</evidence>
<dbReference type="RefSeq" id="XP_027197173.1">
    <property type="nucleotide sequence ID" value="XM_027341372.1"/>
</dbReference>
<protein>
    <submittedName>
        <fullName evidence="2">Uncharacterized protein LOC113791579</fullName>
    </submittedName>
</protein>
<proteinExistence type="predicted"/>
<keyword evidence="1" id="KW-1185">Reference proteome</keyword>
<evidence type="ECO:0000313" key="2">
    <source>
        <dbReference type="RefSeq" id="XP_027197173.1"/>
    </source>
</evidence>
<gene>
    <name evidence="2" type="primary">LOC113791579</name>
</gene>